<evidence type="ECO:0000313" key="2">
    <source>
        <dbReference type="EMBL" id="ASD54089.1"/>
    </source>
</evidence>
<keyword evidence="2" id="KW-0614">Plasmid</keyword>
<dbReference type="EMBL" id="KY296095">
    <property type="protein sequence ID" value="ASD54089.1"/>
    <property type="molecule type" value="Genomic_DNA"/>
</dbReference>
<feature type="region of interest" description="Disordered" evidence="1">
    <location>
        <begin position="71"/>
        <end position="115"/>
    </location>
</feature>
<feature type="region of interest" description="Disordered" evidence="1">
    <location>
        <begin position="1"/>
        <end position="25"/>
    </location>
</feature>
<dbReference type="AlphaFoldDB" id="A0A218MAW6"/>
<dbReference type="RefSeq" id="WP_152996774.1">
    <property type="nucleotide sequence ID" value="NZ_CP024631.1"/>
</dbReference>
<evidence type="ECO:0000256" key="1">
    <source>
        <dbReference type="SAM" id="MobiDB-lite"/>
    </source>
</evidence>
<name>A0A218MAW6_PSEAI</name>
<feature type="compositionally biased region" description="Polar residues" evidence="1">
    <location>
        <begin position="1"/>
        <end position="16"/>
    </location>
</feature>
<organism evidence="2">
    <name type="scientific">Pseudomonas aeruginosa</name>
    <dbReference type="NCBI Taxonomy" id="287"/>
    <lineage>
        <taxon>Bacteria</taxon>
        <taxon>Pseudomonadati</taxon>
        <taxon>Pseudomonadota</taxon>
        <taxon>Gammaproteobacteria</taxon>
        <taxon>Pseudomonadales</taxon>
        <taxon>Pseudomonadaceae</taxon>
        <taxon>Pseudomonas</taxon>
    </lineage>
</organism>
<accession>A0A218MAW6</accession>
<sequence>MSRSSLQETLRDLSSSTEHRSQTARLSEVFNDVERALKAGVSRKAIYKALLDDGFTMSFASFENALHRLRKRRRSSATDALPKEASRKASPASTGFRFGQGKVDPNAPIRRNTFEWDSVPDKEKLYGKKE</sequence>
<geneLocation type="plasmid" evidence="2">
    <name>p14057A</name>
</geneLocation>
<reference evidence="2" key="1">
    <citation type="journal article" date="2018" name="Virulence">
        <title>Coexistence of two novel resistance plasmids, blaKPC-2-carrying p14057A and tetA(A) -carrying p14057B, in Pseudomonas aeruginosa.</title>
        <authorList>
            <person name="Shi L."/>
            <person name="Liang Q."/>
            <person name="Feng J."/>
            <person name="Zhan Z."/>
            <person name="Zhao Y."/>
            <person name="Yang W."/>
            <person name="Yang H."/>
            <person name="Chen Y."/>
            <person name="Huang M."/>
            <person name="Tong Y."/>
            <person name="Li X."/>
            <person name="Yin Z."/>
            <person name="Wang J."/>
            <person name="Zhou D."/>
        </authorList>
    </citation>
    <scope>NUCLEOTIDE SEQUENCE</scope>
    <source>
        <plasmid evidence="2">p14057A</plasmid>
    </source>
</reference>
<proteinExistence type="predicted"/>
<protein>
    <submittedName>
        <fullName evidence="2">Uncharacterized protein</fullName>
    </submittedName>
</protein>